<dbReference type="PANTHER" id="PTHR23513:SF6">
    <property type="entry name" value="MAJOR FACILITATOR SUPERFAMILY ASSOCIATED DOMAIN-CONTAINING PROTEIN"/>
    <property type="match status" value="1"/>
</dbReference>
<keyword evidence="6 7" id="KW-0472">Membrane</keyword>
<proteinExistence type="predicted"/>
<feature type="transmembrane region" description="Helical" evidence="7">
    <location>
        <begin position="251"/>
        <end position="270"/>
    </location>
</feature>
<dbReference type="InterPro" id="IPR036259">
    <property type="entry name" value="MFS_trans_sf"/>
</dbReference>
<comment type="caution">
    <text evidence="9">The sequence shown here is derived from an EMBL/GenBank/DDBJ whole genome shotgun (WGS) entry which is preliminary data.</text>
</comment>
<evidence type="ECO:0000256" key="3">
    <source>
        <dbReference type="ARBA" id="ARBA00022475"/>
    </source>
</evidence>
<dbReference type="PANTHER" id="PTHR23513">
    <property type="entry name" value="INTEGRAL MEMBRANE EFFLUX PROTEIN-RELATED"/>
    <property type="match status" value="1"/>
</dbReference>
<dbReference type="Proteomes" id="UP001225356">
    <property type="component" value="Unassembled WGS sequence"/>
</dbReference>
<feature type="transmembrane region" description="Helical" evidence="7">
    <location>
        <begin position="215"/>
        <end position="239"/>
    </location>
</feature>
<protein>
    <submittedName>
        <fullName evidence="9">MFS family permease</fullName>
    </submittedName>
</protein>
<evidence type="ECO:0000256" key="5">
    <source>
        <dbReference type="ARBA" id="ARBA00022989"/>
    </source>
</evidence>
<evidence type="ECO:0000256" key="7">
    <source>
        <dbReference type="SAM" id="Phobius"/>
    </source>
</evidence>
<dbReference type="Pfam" id="PF05977">
    <property type="entry name" value="MFS_3"/>
    <property type="match status" value="1"/>
</dbReference>
<comment type="subcellular location">
    <subcellularLocation>
        <location evidence="1">Cell membrane</location>
        <topology evidence="1">Multi-pass membrane protein</topology>
    </subcellularLocation>
</comment>
<keyword evidence="5 7" id="KW-1133">Transmembrane helix</keyword>
<dbReference type="Gene3D" id="1.20.1250.20">
    <property type="entry name" value="MFS general substrate transporter like domains"/>
    <property type="match status" value="1"/>
</dbReference>
<reference evidence="9 10" key="1">
    <citation type="submission" date="2023-07" db="EMBL/GenBank/DDBJ databases">
        <title>Sequencing the genomes of 1000 actinobacteria strains.</title>
        <authorList>
            <person name="Klenk H.-P."/>
        </authorList>
    </citation>
    <scope>NUCLEOTIDE SEQUENCE [LARGE SCALE GENOMIC DNA]</scope>
    <source>
        <strain evidence="9 10">DSM 46740</strain>
    </source>
</reference>
<sequence>MGRSFRWLWTASGLSNVADGVAVVGVSLIAVTLTRSPLLISLVSAAASLPWLLLTLHAGALADRHDRRRIMVTANWTRAGVLAAVALAAWLGVLSLPVLLAGAFLIGIAEVFADTSAQSVLPMAVPREELSGANGKLIAVQTIGNNFLGAPLAGLLIGFGAAVTVGAPALLYAVSGLALLGMRGRFRVENPSTRPLRSDIADGLRYLWNHRVLRALSVFAGVLNFANAAYFAVFILWVVGEESRVGLSPSGYGVLAAMLALGAVTGSLLAERLARHAGQVRVLIAANLVNGVFLLVPVLLPTVAAIGVAAVVLGLTSAVSNVLVVSLRQRLVPDELLGRVNATNRLIGMGAMPLGSAAGGFLGAAAGLPAVFCTSAVLCVVAVAVVSRTVTTRSVSDAEAAAQPVAQPVTTPAAPLTPAADLG</sequence>
<feature type="domain" description="Major facilitator superfamily (MFS) profile" evidence="8">
    <location>
        <begin position="1"/>
        <end position="394"/>
    </location>
</feature>
<evidence type="ECO:0000313" key="10">
    <source>
        <dbReference type="Proteomes" id="UP001225356"/>
    </source>
</evidence>
<gene>
    <name evidence="9" type="ORF">J2853_003897</name>
</gene>
<dbReference type="InterPro" id="IPR020846">
    <property type="entry name" value="MFS_dom"/>
</dbReference>
<dbReference type="PROSITE" id="PS50850">
    <property type="entry name" value="MFS"/>
    <property type="match status" value="1"/>
</dbReference>
<feature type="transmembrane region" description="Helical" evidence="7">
    <location>
        <begin position="368"/>
        <end position="386"/>
    </location>
</feature>
<evidence type="ECO:0000256" key="1">
    <source>
        <dbReference type="ARBA" id="ARBA00004651"/>
    </source>
</evidence>
<evidence type="ECO:0000313" key="9">
    <source>
        <dbReference type="EMBL" id="MDP9844686.1"/>
    </source>
</evidence>
<dbReference type="CDD" id="cd06173">
    <property type="entry name" value="MFS_MefA_like"/>
    <property type="match status" value="1"/>
</dbReference>
<evidence type="ECO:0000256" key="4">
    <source>
        <dbReference type="ARBA" id="ARBA00022692"/>
    </source>
</evidence>
<name>A0ABT9QEA6_9ACTN</name>
<keyword evidence="4 7" id="KW-0812">Transmembrane</keyword>
<evidence type="ECO:0000256" key="2">
    <source>
        <dbReference type="ARBA" id="ARBA00022448"/>
    </source>
</evidence>
<dbReference type="EMBL" id="JAUSQU010000001">
    <property type="protein sequence ID" value="MDP9844686.1"/>
    <property type="molecule type" value="Genomic_DNA"/>
</dbReference>
<organism evidence="9 10">
    <name type="scientific">Streptosporangium lutulentum</name>
    <dbReference type="NCBI Taxonomy" id="1461250"/>
    <lineage>
        <taxon>Bacteria</taxon>
        <taxon>Bacillati</taxon>
        <taxon>Actinomycetota</taxon>
        <taxon>Actinomycetes</taxon>
        <taxon>Streptosporangiales</taxon>
        <taxon>Streptosporangiaceae</taxon>
        <taxon>Streptosporangium</taxon>
    </lineage>
</organism>
<keyword evidence="2" id="KW-0813">Transport</keyword>
<keyword evidence="3" id="KW-1003">Cell membrane</keyword>
<feature type="transmembrane region" description="Helical" evidence="7">
    <location>
        <begin position="7"/>
        <end position="32"/>
    </location>
</feature>
<feature type="transmembrane region" description="Helical" evidence="7">
    <location>
        <begin position="38"/>
        <end position="60"/>
    </location>
</feature>
<evidence type="ECO:0000256" key="6">
    <source>
        <dbReference type="ARBA" id="ARBA00023136"/>
    </source>
</evidence>
<feature type="transmembrane region" description="Helical" evidence="7">
    <location>
        <begin position="155"/>
        <end position="180"/>
    </location>
</feature>
<dbReference type="SUPFAM" id="SSF103473">
    <property type="entry name" value="MFS general substrate transporter"/>
    <property type="match status" value="1"/>
</dbReference>
<feature type="transmembrane region" description="Helical" evidence="7">
    <location>
        <begin position="81"/>
        <end position="109"/>
    </location>
</feature>
<evidence type="ECO:0000259" key="8">
    <source>
        <dbReference type="PROSITE" id="PS50850"/>
    </source>
</evidence>
<dbReference type="InterPro" id="IPR010290">
    <property type="entry name" value="TM_effector"/>
</dbReference>
<dbReference type="RefSeq" id="WP_307559732.1">
    <property type="nucleotide sequence ID" value="NZ_JAUSQU010000001.1"/>
</dbReference>
<accession>A0ABT9QEA6</accession>
<keyword evidence="10" id="KW-1185">Reference proteome</keyword>